<organism evidence="1 2">
    <name type="scientific">Mesorhizobium mediterraneum</name>
    <dbReference type="NCBI Taxonomy" id="43617"/>
    <lineage>
        <taxon>Bacteria</taxon>
        <taxon>Pseudomonadati</taxon>
        <taxon>Pseudomonadota</taxon>
        <taxon>Alphaproteobacteria</taxon>
        <taxon>Hyphomicrobiales</taxon>
        <taxon>Phyllobacteriaceae</taxon>
        <taxon>Mesorhizobium</taxon>
    </lineage>
</organism>
<sequence>MAKKKSKLEPSSISAVSSAEAYEATYFARRCGLTRDEALKIMREAQGWVSTTMPSTAKRKN</sequence>
<dbReference type="Proteomes" id="UP000216215">
    <property type="component" value="Unassembled WGS sequence"/>
</dbReference>
<dbReference type="EMBL" id="NPKI01000002">
    <property type="protein sequence ID" value="PAQ04098.1"/>
    <property type="molecule type" value="Genomic_DNA"/>
</dbReference>
<name>A0AB36RGL5_9HYPH</name>
<reference evidence="2" key="1">
    <citation type="submission" date="2017-08" db="EMBL/GenBank/DDBJ databases">
        <title>Mesorhizobium wenxinae sp. nov., a novel rhizobial species isolated from root nodules of chickpea (Cicer arietinum L.).</title>
        <authorList>
            <person name="Zhang J."/>
        </authorList>
    </citation>
    <scope>NUCLEOTIDE SEQUENCE [LARGE SCALE GENOMIC DNA]</scope>
    <source>
        <strain evidence="2">USDA 3392</strain>
    </source>
</reference>
<comment type="caution">
    <text evidence="1">The sequence shown here is derived from an EMBL/GenBank/DDBJ whole genome shotgun (WGS) entry which is preliminary data.</text>
</comment>
<evidence type="ECO:0008006" key="3">
    <source>
        <dbReference type="Google" id="ProtNLM"/>
    </source>
</evidence>
<proteinExistence type="predicted"/>
<protein>
    <recommendedName>
        <fullName evidence="3">DUF3606 domain-containing protein</fullName>
    </recommendedName>
</protein>
<evidence type="ECO:0000313" key="1">
    <source>
        <dbReference type="EMBL" id="PAQ04098.1"/>
    </source>
</evidence>
<accession>A0AB36RGL5</accession>
<gene>
    <name evidence="1" type="ORF">CIT25_00955</name>
</gene>
<dbReference type="RefSeq" id="WP_095482706.1">
    <property type="nucleotide sequence ID" value="NZ_CP088151.1"/>
</dbReference>
<evidence type="ECO:0000313" key="2">
    <source>
        <dbReference type="Proteomes" id="UP000216215"/>
    </source>
</evidence>
<dbReference type="AlphaFoldDB" id="A0AB36RGL5"/>
<keyword evidence="2" id="KW-1185">Reference proteome</keyword>